<keyword evidence="1" id="KW-0472">Membrane</keyword>
<proteinExistence type="predicted"/>
<name>A0ABT3Z1P4_9PSED</name>
<dbReference type="InterPro" id="IPR006747">
    <property type="entry name" value="DUF599"/>
</dbReference>
<evidence type="ECO:0000256" key="1">
    <source>
        <dbReference type="SAM" id="Phobius"/>
    </source>
</evidence>
<accession>A0ABT3Z1P4</accession>
<reference evidence="2 3" key="1">
    <citation type="submission" date="2022-07" db="EMBL/GenBank/DDBJ databases">
        <title>Characterization of plant growth promoting rhizobacteria (PGPR) for use as bioinoculants in agriculture.</title>
        <authorList>
            <person name="Hassen A.I."/>
            <person name="Pierneef R."/>
        </authorList>
    </citation>
    <scope>NUCLEOTIDE SEQUENCE [LARGE SCALE GENOMIC DNA]</scope>
    <source>
        <strain evidence="2 3">SARCC-3054</strain>
    </source>
</reference>
<dbReference type="Proteomes" id="UP001207830">
    <property type="component" value="Unassembled WGS sequence"/>
</dbReference>
<feature type="transmembrane region" description="Helical" evidence="1">
    <location>
        <begin position="194"/>
        <end position="216"/>
    </location>
</feature>
<keyword evidence="1" id="KW-1133">Transmembrane helix</keyword>
<keyword evidence="1" id="KW-0812">Transmembrane</keyword>
<organism evidence="2 3">
    <name type="scientific">Pseudomonas monsensis</name>
    <dbReference type="NCBI Taxonomy" id="2745509"/>
    <lineage>
        <taxon>Bacteria</taxon>
        <taxon>Pseudomonadati</taxon>
        <taxon>Pseudomonadota</taxon>
        <taxon>Gammaproteobacteria</taxon>
        <taxon>Pseudomonadales</taxon>
        <taxon>Pseudomonadaceae</taxon>
        <taxon>Pseudomonas</taxon>
    </lineage>
</organism>
<dbReference type="PANTHER" id="PTHR31881">
    <property type="match status" value="1"/>
</dbReference>
<protein>
    <submittedName>
        <fullName evidence="2">DUF599 family protein</fullName>
    </submittedName>
</protein>
<keyword evidence="3" id="KW-1185">Reference proteome</keyword>
<dbReference type="PANTHER" id="PTHR31881:SF6">
    <property type="entry name" value="OS09G0494600 PROTEIN"/>
    <property type="match status" value="1"/>
</dbReference>
<dbReference type="Pfam" id="PF04654">
    <property type="entry name" value="DUF599"/>
    <property type="match status" value="1"/>
</dbReference>
<feature type="transmembrane region" description="Helical" evidence="1">
    <location>
        <begin position="119"/>
        <end position="140"/>
    </location>
</feature>
<sequence>MSFIQANLIHLLAALWFVTCWGGYTRYASWKARDTACLASVLHLYREDWMRRMLLRDNRIADASVIGNLERNASFFASSTLIILAGILTVLGASERAVSLLADIPMVQQASQGMSEIKLLCLALVFVYAFFTFSWCMRQYNFAAVLVGSAPMIGERQVSEQERKAFALRAARVISMAANQFNFGLRSYYFGMSMLAWFVSPWLFMLMSAGVVLVLYRREFHSDVLDVMVYTPTEAPLPEATKEAA</sequence>
<dbReference type="RefSeq" id="WP_123465868.1">
    <property type="nucleotide sequence ID" value="NZ_CP077087.1"/>
</dbReference>
<dbReference type="EMBL" id="JANIGP010000029">
    <property type="protein sequence ID" value="MCY0111552.1"/>
    <property type="molecule type" value="Genomic_DNA"/>
</dbReference>
<evidence type="ECO:0000313" key="3">
    <source>
        <dbReference type="Proteomes" id="UP001207830"/>
    </source>
</evidence>
<evidence type="ECO:0000313" key="2">
    <source>
        <dbReference type="EMBL" id="MCY0111552.1"/>
    </source>
</evidence>
<comment type="caution">
    <text evidence="2">The sequence shown here is derived from an EMBL/GenBank/DDBJ whole genome shotgun (WGS) entry which is preliminary data.</text>
</comment>
<feature type="transmembrane region" description="Helical" evidence="1">
    <location>
        <begin position="75"/>
        <end position="98"/>
    </location>
</feature>
<gene>
    <name evidence="2" type="ORF">NQF78_24905</name>
</gene>